<organism evidence="2 3">
    <name type="scientific">Streptococcus suis</name>
    <dbReference type="NCBI Taxonomy" id="1307"/>
    <lineage>
        <taxon>Bacteria</taxon>
        <taxon>Bacillati</taxon>
        <taxon>Bacillota</taxon>
        <taxon>Bacilli</taxon>
        <taxon>Lactobacillales</taxon>
        <taxon>Streptococcaceae</taxon>
        <taxon>Streptococcus</taxon>
    </lineage>
</organism>
<keyword evidence="1" id="KW-0472">Membrane</keyword>
<feature type="transmembrane region" description="Helical" evidence="1">
    <location>
        <begin position="448"/>
        <end position="469"/>
    </location>
</feature>
<comment type="caution">
    <text evidence="2">The sequence shown here is derived from an EMBL/GenBank/DDBJ whole genome shotgun (WGS) entry which is preliminary data.</text>
</comment>
<dbReference type="RefSeq" id="WP_136628485.1">
    <property type="nucleotide sequence ID" value="NZ_JBAPDJ010000004.1"/>
</dbReference>
<evidence type="ECO:0000256" key="1">
    <source>
        <dbReference type="SAM" id="Phobius"/>
    </source>
</evidence>
<protein>
    <submittedName>
        <fullName evidence="2">Uncharacterized protein</fullName>
    </submittedName>
</protein>
<accession>A0A4T2H844</accession>
<dbReference type="AlphaFoldDB" id="A0A4T2H844"/>
<keyword evidence="1" id="KW-1133">Transmembrane helix</keyword>
<keyword evidence="1" id="KW-0812">Transmembrane</keyword>
<dbReference type="Proteomes" id="UP000305768">
    <property type="component" value="Unassembled WGS sequence"/>
</dbReference>
<gene>
    <name evidence="2" type="ORF">FAJ34_06335</name>
</gene>
<evidence type="ECO:0000313" key="2">
    <source>
        <dbReference type="EMBL" id="TII07704.1"/>
    </source>
</evidence>
<reference evidence="2 3" key="1">
    <citation type="submission" date="2019-04" db="EMBL/GenBank/DDBJ databases">
        <title>Genome analysis of Streptococcus suis strain WUSS425.</title>
        <authorList>
            <person name="Chen H."/>
            <person name="Gao X."/>
            <person name="Wu Z."/>
        </authorList>
    </citation>
    <scope>NUCLEOTIDE SEQUENCE [LARGE SCALE GENOMIC DNA]</scope>
    <source>
        <strain evidence="2 3">WUSS425</strain>
    </source>
</reference>
<evidence type="ECO:0000313" key="3">
    <source>
        <dbReference type="Proteomes" id="UP000305768"/>
    </source>
</evidence>
<proteinExistence type="predicted"/>
<name>A0A4T2H844_STRSU</name>
<sequence>MIMIKDLISTKQDFYDEEYFGKYYASFKLSCQVDELNAVLEQVFGSISDRDTLAISISSDYIDEVITISTIDENRILKFFEDFSVEEDDVLTIEVNVTKQLVNGKLSIYSFENFQSKICALPLLDVMKRVSGYLRDSETGLIFEVMHENFCPFSTRNILFIKYGTDALSYFVTDRKEKLSKVSLLNNFFNISDYTLIPEDFKIVEFIKKTQLMQLFDKIGTLLSIIYISYEARINDHSVSIKITNDRLQEFVLDTEQIEYCPPVIDLYKWIVADDNYLDKVSVTRNILSINLNDKFIVDTDIIDIIQKTYNVAIKEKIEKFFEVKKETAEFIANTLHELSQIKILIVEKLIYNIGAVGIFLSTTLIPTILETKDLNSIFTSDVRIIMKISMFGSILYCLLTNIKNYFLYENYKRTLDKLKKNFEEYYSINELNKIFGVKDLNEIKVDILMISIPVSLFWILISIIGIIIF</sequence>
<dbReference type="EMBL" id="SSXP01000007">
    <property type="protein sequence ID" value="TII07704.1"/>
    <property type="molecule type" value="Genomic_DNA"/>
</dbReference>
<feature type="transmembrane region" description="Helical" evidence="1">
    <location>
        <begin position="350"/>
        <end position="370"/>
    </location>
</feature>
<feature type="transmembrane region" description="Helical" evidence="1">
    <location>
        <begin position="385"/>
        <end position="403"/>
    </location>
</feature>